<feature type="compositionally biased region" description="Basic and acidic residues" evidence="1">
    <location>
        <begin position="75"/>
        <end position="94"/>
    </location>
</feature>
<keyword evidence="4" id="KW-1185">Reference proteome</keyword>
<feature type="compositionally biased region" description="Basic and acidic residues" evidence="1">
    <location>
        <begin position="113"/>
        <end position="127"/>
    </location>
</feature>
<feature type="region of interest" description="Disordered" evidence="1">
    <location>
        <begin position="75"/>
        <end position="150"/>
    </location>
</feature>
<name>A0A8S3ZI84_9EUPU</name>
<gene>
    <name evidence="3" type="ORF">CUNI_LOCUS13436</name>
</gene>
<dbReference type="InterPro" id="IPR027911">
    <property type="entry name" value="DUF4604"/>
</dbReference>
<feature type="region of interest" description="Disordered" evidence="1">
    <location>
        <begin position="24"/>
        <end position="59"/>
    </location>
</feature>
<dbReference type="AlphaFoldDB" id="A0A8S3ZI84"/>
<evidence type="ECO:0000259" key="2">
    <source>
        <dbReference type="Pfam" id="PF15377"/>
    </source>
</evidence>
<comment type="caution">
    <text evidence="3">The sequence shown here is derived from an EMBL/GenBank/DDBJ whole genome shotgun (WGS) entry which is preliminary data.</text>
</comment>
<dbReference type="EMBL" id="CAJHNH020002834">
    <property type="protein sequence ID" value="CAG5127878.1"/>
    <property type="molecule type" value="Genomic_DNA"/>
</dbReference>
<organism evidence="3 4">
    <name type="scientific">Candidula unifasciata</name>
    <dbReference type="NCBI Taxonomy" id="100452"/>
    <lineage>
        <taxon>Eukaryota</taxon>
        <taxon>Metazoa</taxon>
        <taxon>Spiralia</taxon>
        <taxon>Lophotrochozoa</taxon>
        <taxon>Mollusca</taxon>
        <taxon>Gastropoda</taxon>
        <taxon>Heterobranchia</taxon>
        <taxon>Euthyneura</taxon>
        <taxon>Panpulmonata</taxon>
        <taxon>Eupulmonata</taxon>
        <taxon>Stylommatophora</taxon>
        <taxon>Helicina</taxon>
        <taxon>Helicoidea</taxon>
        <taxon>Geomitridae</taxon>
        <taxon>Candidula</taxon>
    </lineage>
</organism>
<evidence type="ECO:0000313" key="4">
    <source>
        <dbReference type="Proteomes" id="UP000678393"/>
    </source>
</evidence>
<sequence length="150" mass="16894">MPRNGVQYVNNEEPAFIQQFKEKIGYKEGPSINSKRNMPNFDDHEDEEDEYAPEKEDEKPVVVVVKSGDLTAEEAHAEQKLVEDGPARLDEKITFKKPVKRTKEPPEDTAETEDGKKKPKKPSDKGKQSSGKMTKNTNLLSFGDEDADEG</sequence>
<dbReference type="Pfam" id="PF15377">
    <property type="entry name" value="DUF4604"/>
    <property type="match status" value="1"/>
</dbReference>
<protein>
    <recommendedName>
        <fullName evidence="2">DUF4604 domain-containing protein</fullName>
    </recommendedName>
</protein>
<proteinExistence type="predicted"/>
<reference evidence="3" key="1">
    <citation type="submission" date="2021-04" db="EMBL/GenBank/DDBJ databases">
        <authorList>
            <consortium name="Molecular Ecology Group"/>
        </authorList>
    </citation>
    <scope>NUCLEOTIDE SEQUENCE</scope>
</reference>
<dbReference type="Proteomes" id="UP000678393">
    <property type="component" value="Unassembled WGS sequence"/>
</dbReference>
<accession>A0A8S3ZI84</accession>
<dbReference type="InterPro" id="IPR040219">
    <property type="entry name" value="KIAA1143-like"/>
</dbReference>
<feature type="domain" description="DUF4604" evidence="2">
    <location>
        <begin position="4"/>
        <end position="146"/>
    </location>
</feature>
<dbReference type="PANTHER" id="PTHR31195">
    <property type="entry name" value="GEO02494P1"/>
    <property type="match status" value="1"/>
</dbReference>
<dbReference type="OrthoDB" id="10043580at2759"/>
<dbReference type="PANTHER" id="PTHR31195:SF2">
    <property type="entry name" value="GEO02494P1"/>
    <property type="match status" value="1"/>
</dbReference>
<evidence type="ECO:0000256" key="1">
    <source>
        <dbReference type="SAM" id="MobiDB-lite"/>
    </source>
</evidence>
<evidence type="ECO:0000313" key="3">
    <source>
        <dbReference type="EMBL" id="CAG5127878.1"/>
    </source>
</evidence>